<accession>A0A1L9TK42</accession>
<dbReference type="AlphaFoldDB" id="A0A1L9TK42"/>
<dbReference type="InterPro" id="IPR036864">
    <property type="entry name" value="Zn2-C6_fun-type_DNA-bd_sf"/>
</dbReference>
<keyword evidence="11" id="KW-1185">Reference proteome</keyword>
<comment type="catalytic activity">
    <reaction evidence="7">
        <text>an S-substituted glutathione + H2O = an S-substituted L-cysteinylglycine + L-glutamate</text>
        <dbReference type="Rhea" id="RHEA:59468"/>
        <dbReference type="ChEBI" id="CHEBI:15377"/>
        <dbReference type="ChEBI" id="CHEBI:29985"/>
        <dbReference type="ChEBI" id="CHEBI:90779"/>
        <dbReference type="ChEBI" id="CHEBI:143103"/>
        <dbReference type="EC" id="3.4.19.13"/>
    </reaction>
</comment>
<feature type="binding site" evidence="6">
    <location>
        <position position="963"/>
    </location>
    <ligand>
        <name>L-glutamate</name>
        <dbReference type="ChEBI" id="CHEBI:29985"/>
    </ligand>
</feature>
<evidence type="ECO:0000313" key="10">
    <source>
        <dbReference type="EMBL" id="OJJ59785.1"/>
    </source>
</evidence>
<dbReference type="Pfam" id="PF00172">
    <property type="entry name" value="Zn_clus"/>
    <property type="match status" value="1"/>
</dbReference>
<evidence type="ECO:0000256" key="5">
    <source>
        <dbReference type="PIRSR" id="PIRSR600101-1"/>
    </source>
</evidence>
<evidence type="ECO:0000313" key="11">
    <source>
        <dbReference type="Proteomes" id="UP000184356"/>
    </source>
</evidence>
<dbReference type="NCBIfam" id="TIGR00066">
    <property type="entry name" value="g_glut_trans"/>
    <property type="match status" value="1"/>
</dbReference>
<dbReference type="PROSITE" id="PS00463">
    <property type="entry name" value="ZN2_CY6_FUNGAL_1"/>
    <property type="match status" value="1"/>
</dbReference>
<evidence type="ECO:0000256" key="7">
    <source>
        <dbReference type="RuleBase" id="RU368068"/>
    </source>
</evidence>
<evidence type="ECO:0000256" key="1">
    <source>
        <dbReference type="ARBA" id="ARBA00023015"/>
    </source>
</evidence>
<feature type="binding site" evidence="6">
    <location>
        <position position="592"/>
    </location>
    <ligand>
        <name>L-glutamate</name>
        <dbReference type="ChEBI" id="CHEBI:29985"/>
    </ligand>
</feature>
<gene>
    <name evidence="10" type="ORF">ASPSYDRAFT_30623</name>
</gene>
<dbReference type="GO" id="GO:0008270">
    <property type="term" value="F:zinc ion binding"/>
    <property type="evidence" value="ECO:0007669"/>
    <property type="project" value="InterPro"/>
</dbReference>
<dbReference type="RefSeq" id="XP_040703591.1">
    <property type="nucleotide sequence ID" value="XM_040844796.1"/>
</dbReference>
<dbReference type="PANTHER" id="PTHR11686">
    <property type="entry name" value="GAMMA GLUTAMYL TRANSPEPTIDASE"/>
    <property type="match status" value="1"/>
</dbReference>
<keyword evidence="2" id="KW-0238">DNA-binding</keyword>
<dbReference type="Gene3D" id="1.10.246.130">
    <property type="match status" value="1"/>
</dbReference>
<proteinExistence type="predicted"/>
<dbReference type="SUPFAM" id="SSF57701">
    <property type="entry name" value="Zn2/Cys6 DNA-binding domain"/>
    <property type="match status" value="1"/>
</dbReference>
<feature type="region of interest" description="Disordered" evidence="8">
    <location>
        <begin position="438"/>
        <end position="460"/>
    </location>
</feature>
<dbReference type="InterPro" id="IPR000101">
    <property type="entry name" value="GGT_peptidase"/>
</dbReference>
<dbReference type="GO" id="GO:0003677">
    <property type="term" value="F:DNA binding"/>
    <property type="evidence" value="ECO:0007669"/>
    <property type="project" value="UniProtKB-KW"/>
</dbReference>
<dbReference type="OrthoDB" id="1081007at2759"/>
<feature type="binding site" evidence="6">
    <location>
        <begin position="888"/>
        <end position="890"/>
    </location>
    <ligand>
        <name>L-glutamate</name>
        <dbReference type="ChEBI" id="CHEBI:29985"/>
    </ligand>
</feature>
<dbReference type="CDD" id="cd00067">
    <property type="entry name" value="GAL4"/>
    <property type="match status" value="1"/>
</dbReference>
<keyword evidence="7" id="KW-0808">Transferase</keyword>
<dbReference type="GO" id="GO:0006751">
    <property type="term" value="P:glutathione catabolic process"/>
    <property type="evidence" value="ECO:0007669"/>
    <property type="project" value="UniProtKB-UniRule"/>
</dbReference>
<name>A0A1L9TK42_9EURO</name>
<dbReference type="PROSITE" id="PS50048">
    <property type="entry name" value="ZN2_CY6_FUNGAL_2"/>
    <property type="match status" value="1"/>
</dbReference>
<dbReference type="GO" id="GO:0036374">
    <property type="term" value="F:glutathione hydrolase activity"/>
    <property type="evidence" value="ECO:0007669"/>
    <property type="project" value="UniProtKB-UniRule"/>
</dbReference>
<reference evidence="11" key="1">
    <citation type="journal article" date="2017" name="Genome Biol.">
        <title>Comparative genomics reveals high biological diversity and specific adaptations in the industrially and medically important fungal genus Aspergillus.</title>
        <authorList>
            <person name="de Vries R.P."/>
            <person name="Riley R."/>
            <person name="Wiebenga A."/>
            <person name="Aguilar-Osorio G."/>
            <person name="Amillis S."/>
            <person name="Uchima C.A."/>
            <person name="Anderluh G."/>
            <person name="Asadollahi M."/>
            <person name="Askin M."/>
            <person name="Barry K."/>
            <person name="Battaglia E."/>
            <person name="Bayram O."/>
            <person name="Benocci T."/>
            <person name="Braus-Stromeyer S.A."/>
            <person name="Caldana C."/>
            <person name="Canovas D."/>
            <person name="Cerqueira G.C."/>
            <person name="Chen F."/>
            <person name="Chen W."/>
            <person name="Choi C."/>
            <person name="Clum A."/>
            <person name="Dos Santos R.A."/>
            <person name="Damasio A.R."/>
            <person name="Diallinas G."/>
            <person name="Emri T."/>
            <person name="Fekete E."/>
            <person name="Flipphi M."/>
            <person name="Freyberg S."/>
            <person name="Gallo A."/>
            <person name="Gournas C."/>
            <person name="Habgood R."/>
            <person name="Hainaut M."/>
            <person name="Harispe M.L."/>
            <person name="Henrissat B."/>
            <person name="Hilden K.S."/>
            <person name="Hope R."/>
            <person name="Hossain A."/>
            <person name="Karabika E."/>
            <person name="Karaffa L."/>
            <person name="Karanyi Z."/>
            <person name="Krasevec N."/>
            <person name="Kuo A."/>
            <person name="Kusch H."/>
            <person name="LaButti K."/>
            <person name="Lagendijk E.L."/>
            <person name="Lapidus A."/>
            <person name="Levasseur A."/>
            <person name="Lindquist E."/>
            <person name="Lipzen A."/>
            <person name="Logrieco A.F."/>
            <person name="MacCabe A."/>
            <person name="Maekelae M.R."/>
            <person name="Malavazi I."/>
            <person name="Melin P."/>
            <person name="Meyer V."/>
            <person name="Mielnichuk N."/>
            <person name="Miskei M."/>
            <person name="Molnar A.P."/>
            <person name="Mule G."/>
            <person name="Ngan C.Y."/>
            <person name="Orejas M."/>
            <person name="Orosz E."/>
            <person name="Ouedraogo J.P."/>
            <person name="Overkamp K.M."/>
            <person name="Park H.-S."/>
            <person name="Perrone G."/>
            <person name="Piumi F."/>
            <person name="Punt P.J."/>
            <person name="Ram A.F."/>
            <person name="Ramon A."/>
            <person name="Rauscher S."/>
            <person name="Record E."/>
            <person name="Riano-Pachon D.M."/>
            <person name="Robert V."/>
            <person name="Roehrig J."/>
            <person name="Ruller R."/>
            <person name="Salamov A."/>
            <person name="Salih N.S."/>
            <person name="Samson R.A."/>
            <person name="Sandor E."/>
            <person name="Sanguinetti M."/>
            <person name="Schuetze T."/>
            <person name="Sepcic K."/>
            <person name="Shelest E."/>
            <person name="Sherlock G."/>
            <person name="Sophianopoulou V."/>
            <person name="Squina F.M."/>
            <person name="Sun H."/>
            <person name="Susca A."/>
            <person name="Todd R.B."/>
            <person name="Tsang A."/>
            <person name="Unkles S.E."/>
            <person name="van de Wiele N."/>
            <person name="van Rossen-Uffink D."/>
            <person name="Oliveira J.V."/>
            <person name="Vesth T.C."/>
            <person name="Visser J."/>
            <person name="Yu J.-H."/>
            <person name="Zhou M."/>
            <person name="Andersen M.R."/>
            <person name="Archer D.B."/>
            <person name="Baker S.E."/>
            <person name="Benoit I."/>
            <person name="Brakhage A.A."/>
            <person name="Braus G.H."/>
            <person name="Fischer R."/>
            <person name="Frisvad J.C."/>
            <person name="Goldman G.H."/>
            <person name="Houbraken J."/>
            <person name="Oakley B."/>
            <person name="Pocsi I."/>
            <person name="Scazzocchio C."/>
            <person name="Seiboth B."/>
            <person name="vanKuyk P.A."/>
            <person name="Wortman J."/>
            <person name="Dyer P.S."/>
            <person name="Grigoriev I.V."/>
        </authorList>
    </citation>
    <scope>NUCLEOTIDE SEQUENCE [LARGE SCALE GENOMIC DNA]</scope>
    <source>
        <strain evidence="11">CBS 593.65</strain>
    </source>
</reference>
<dbReference type="VEuPathDB" id="FungiDB:ASPSYDRAFT_30623"/>
<comment type="pathway">
    <text evidence="7">Mycotoxin biosynthesis.</text>
</comment>
<dbReference type="GO" id="GO:0000981">
    <property type="term" value="F:DNA-binding transcription factor activity, RNA polymerase II-specific"/>
    <property type="evidence" value="ECO:0007669"/>
    <property type="project" value="InterPro"/>
</dbReference>
<dbReference type="GO" id="GO:0103068">
    <property type="term" value="F:leukotriene C4 gamma-glutamyl transferase activity"/>
    <property type="evidence" value="ECO:0007669"/>
    <property type="project" value="UniProtKB-EC"/>
</dbReference>
<dbReference type="GO" id="GO:0005886">
    <property type="term" value="C:plasma membrane"/>
    <property type="evidence" value="ECO:0007669"/>
    <property type="project" value="TreeGrafter"/>
</dbReference>
<evidence type="ECO:0000256" key="8">
    <source>
        <dbReference type="SAM" id="MobiDB-lite"/>
    </source>
</evidence>
<dbReference type="InterPro" id="IPR001138">
    <property type="entry name" value="Zn2Cys6_DnaBD"/>
</dbReference>
<organism evidence="10 11">
    <name type="scientific">Aspergillus sydowii CBS 593.65</name>
    <dbReference type="NCBI Taxonomy" id="1036612"/>
    <lineage>
        <taxon>Eukaryota</taxon>
        <taxon>Fungi</taxon>
        <taxon>Dikarya</taxon>
        <taxon>Ascomycota</taxon>
        <taxon>Pezizomycotina</taxon>
        <taxon>Eurotiomycetes</taxon>
        <taxon>Eurotiomycetidae</taxon>
        <taxon>Eurotiales</taxon>
        <taxon>Aspergillaceae</taxon>
        <taxon>Aspergillus</taxon>
        <taxon>Aspergillus subgen. Nidulantes</taxon>
    </lineage>
</organism>
<keyword evidence="3" id="KW-0804">Transcription</keyword>
<comment type="catalytic activity">
    <reaction evidence="7">
        <text>glutathione + H2O = L-cysteinylglycine + L-glutamate</text>
        <dbReference type="Rhea" id="RHEA:28807"/>
        <dbReference type="ChEBI" id="CHEBI:15377"/>
        <dbReference type="ChEBI" id="CHEBI:29985"/>
        <dbReference type="ChEBI" id="CHEBI:57925"/>
        <dbReference type="ChEBI" id="CHEBI:61694"/>
        <dbReference type="EC" id="3.4.19.13"/>
    </reaction>
</comment>
<protein>
    <recommendedName>
        <fullName evidence="7">Glutathione hydrolase</fullName>
        <ecNumber evidence="7">2.3.2.2</ecNumber>
        <ecNumber evidence="7">3.4.19.13</ecNumber>
    </recommendedName>
    <alternativeName>
        <fullName evidence="7">Gamma-glutamyltransferase</fullName>
    </alternativeName>
</protein>
<dbReference type="SMART" id="SM00066">
    <property type="entry name" value="GAL4"/>
    <property type="match status" value="1"/>
</dbReference>
<feature type="compositionally biased region" description="Polar residues" evidence="8">
    <location>
        <begin position="439"/>
        <end position="460"/>
    </location>
</feature>
<dbReference type="SUPFAM" id="SSF56235">
    <property type="entry name" value="N-terminal nucleophile aminohydrolases (Ntn hydrolases)"/>
    <property type="match status" value="1"/>
</dbReference>
<evidence type="ECO:0000256" key="6">
    <source>
        <dbReference type="PIRSR" id="PIRSR600101-2"/>
    </source>
</evidence>
<keyword evidence="4" id="KW-0539">Nucleus</keyword>
<keyword evidence="7" id="KW-0378">Hydrolase</keyword>
<feature type="binding site" evidence="6">
    <location>
        <position position="912"/>
    </location>
    <ligand>
        <name>L-glutamate</name>
        <dbReference type="ChEBI" id="CHEBI:29985"/>
    </ligand>
</feature>
<feature type="active site" description="Nucleophile" evidence="5">
    <location>
        <position position="870"/>
    </location>
</feature>
<keyword evidence="7" id="KW-0012">Acyltransferase</keyword>
<feature type="domain" description="Zn(2)-C6 fungal-type" evidence="9">
    <location>
        <begin position="13"/>
        <end position="43"/>
    </location>
</feature>
<evidence type="ECO:0000256" key="4">
    <source>
        <dbReference type="ARBA" id="ARBA00023242"/>
    </source>
</evidence>
<feature type="binding site" evidence="6">
    <location>
        <begin position="940"/>
        <end position="941"/>
    </location>
    <ligand>
        <name>L-glutamate</name>
        <dbReference type="ChEBI" id="CHEBI:29985"/>
    </ligand>
</feature>
<dbReference type="FunFam" id="3.60.20.40:FF:000008">
    <property type="entry name" value="Gamma-glutamyltranspeptidase (Eurofung)"/>
    <property type="match status" value="1"/>
</dbReference>
<dbReference type="Pfam" id="PF11951">
    <property type="entry name" value="Fungal_trans_2"/>
    <property type="match status" value="1"/>
</dbReference>
<dbReference type="EC" id="2.3.2.2" evidence="7"/>
<dbReference type="PANTHER" id="PTHR11686:SF62">
    <property type="entry name" value="GLUTATHIONE HYDROLASE"/>
    <property type="match status" value="1"/>
</dbReference>
<dbReference type="EMBL" id="KV878585">
    <property type="protein sequence ID" value="OJJ59785.1"/>
    <property type="molecule type" value="Genomic_DNA"/>
</dbReference>
<dbReference type="Gene3D" id="4.10.240.10">
    <property type="entry name" value="Zn(2)-C6 fungal-type DNA-binding domain"/>
    <property type="match status" value="1"/>
</dbReference>
<keyword evidence="1" id="KW-0805">Transcription regulation</keyword>
<evidence type="ECO:0000256" key="2">
    <source>
        <dbReference type="ARBA" id="ARBA00023125"/>
    </source>
</evidence>
<dbReference type="Proteomes" id="UP000184356">
    <property type="component" value="Unassembled WGS sequence"/>
</dbReference>
<dbReference type="PRINTS" id="PR01210">
    <property type="entry name" value="GGTRANSPTASE"/>
</dbReference>
<dbReference type="InterPro" id="IPR021858">
    <property type="entry name" value="Fun_TF"/>
</dbReference>
<dbReference type="GeneID" id="63760869"/>
<dbReference type="EC" id="3.4.19.13" evidence="7"/>
<comment type="catalytic activity">
    <reaction evidence="7">
        <text>an N-terminal (5-L-glutamyl)-[peptide] + an alpha-amino acid = 5-L-glutamyl amino acid + an N-terminal L-alpha-aminoacyl-[peptide]</text>
        <dbReference type="Rhea" id="RHEA:23904"/>
        <dbReference type="Rhea" id="RHEA-COMP:9780"/>
        <dbReference type="Rhea" id="RHEA-COMP:9795"/>
        <dbReference type="ChEBI" id="CHEBI:77644"/>
        <dbReference type="ChEBI" id="CHEBI:78597"/>
        <dbReference type="ChEBI" id="CHEBI:78599"/>
        <dbReference type="ChEBI" id="CHEBI:78608"/>
        <dbReference type="EC" id="2.3.2.2"/>
    </reaction>
</comment>
<dbReference type="InterPro" id="IPR029055">
    <property type="entry name" value="Ntn_hydrolases_N"/>
</dbReference>
<dbReference type="FunFam" id="1.10.246.130:FF:000006">
    <property type="entry name" value="Gamma-glutamyltranspeptidase"/>
    <property type="match status" value="1"/>
</dbReference>
<dbReference type="STRING" id="1036612.A0A1L9TK42"/>
<sequence>MPSRRSHTKSRRGCFQCKKRHVKCDEELPRCSLCKKRGLECDYPPAGEADGQFPLTPQDSNDTPTISEGWSAHTRMLEMKLLHHYVIDASFTLRPDVLEAGYFQIAVPRIATSNPFLLDIILAFSALHQAFLEQGDSKWLEIALKYQNRACSAFSRVLADLSPETLGPAFICSIFIMLCAFAYPCVSQNRESFDPLLQVLEIHRLFVGCAFLFEQLENVEQPEEIKAWLVYRQPEVFLRKGKIEEAQENKYFVQLKRDLLKSLDNLRGTINTDEGPHQEMYKKTWTTLQEMVQEWPRGKQQGGILAFPIHISEEFMARLKDGDWTARIIFLHYGVGMHLLSNKWYVGIWGRRLVATVLPPGEEIPEVWKETVAWARQAVAYTVPYDGEKRKEKSEMGLRFIYDLLRPHRSGAAESRREPEVQEMQGCHCRVPDVEKQPLLSNRPSQPSSPADSSLFHNKAGTSPLPTMSRVLKLSLCTTLLLVLLVVHLPTVLPSPVDYDSSDHYFRQHERSRYDHVQAGVQPGKRGAVASESAICSRHGTDIILMGGNAADAMVATMLCVGVVGMYHSGIGGGGFMLVKAPNGTFEYIDFRETAPAAAFEEMFDNNTKAATIGGLASGVPGELRGLEYLHNKYGTLPWSVVVQPAVRTARDGFPVGADIVHYMDSATSDDDVGNFLVNDPSWAIDFAPNGTRVQLGDRLTRKRYADTLEKIGSEGPCAFYEGPIAEATIRALQKANGTMTLEDLRGYKAVVRNISQIDYRGYRVTSTTTPSSGTVALNMLKVLDTYGPLFGPDNVNLSTHRMDEAMRFGYGLRTVLGDPEFVEGVSEYEKDMLKKQTVDDIRRKISDLRTQNVSAYDPAGLESLDTPGTSHLVTIDHSGLAISAITTINLLFGSKLVVPETGIIMNNEMDDFSIPNSSNSFGYIPSEANFIRPHKRPLSSCTPAIVTHPNGTAFFLAGSAGGSRIITATVQNIIHAVDEGMSAAEALAKPRLHDQLVPNRVSFEYAYDNATVDFMKGRGHNVTWMAPGSSTAQAIRVLANGTFEAAGEPRQLNSGGFAV</sequence>
<evidence type="ECO:0000256" key="3">
    <source>
        <dbReference type="ARBA" id="ARBA00023163"/>
    </source>
</evidence>
<dbReference type="InterPro" id="IPR043138">
    <property type="entry name" value="GGT_lsub"/>
</dbReference>
<dbReference type="InterPro" id="IPR043137">
    <property type="entry name" value="GGT_ssub_C"/>
</dbReference>
<comment type="function">
    <text evidence="7">Gamma-glutamyltransferase.</text>
</comment>
<dbReference type="Gene3D" id="3.60.20.40">
    <property type="match status" value="1"/>
</dbReference>
<evidence type="ECO:0000259" key="9">
    <source>
        <dbReference type="PROSITE" id="PS50048"/>
    </source>
</evidence>
<dbReference type="Pfam" id="PF01019">
    <property type="entry name" value="G_glu_transpept"/>
    <property type="match status" value="1"/>
</dbReference>